<dbReference type="Pfam" id="PF13276">
    <property type="entry name" value="HTH_21"/>
    <property type="match status" value="1"/>
</dbReference>
<keyword evidence="3" id="KW-1185">Reference proteome</keyword>
<dbReference type="Pfam" id="PF00665">
    <property type="entry name" value="rve"/>
    <property type="match status" value="1"/>
</dbReference>
<dbReference type="InterPro" id="IPR036397">
    <property type="entry name" value="RNaseH_sf"/>
</dbReference>
<organism evidence="2 3">
    <name type="scientific">Acidiphilium acidophilum</name>
    <name type="common">Thiobacillus acidophilus</name>
    <dbReference type="NCBI Taxonomy" id="76588"/>
    <lineage>
        <taxon>Bacteria</taxon>
        <taxon>Pseudomonadati</taxon>
        <taxon>Pseudomonadota</taxon>
        <taxon>Alphaproteobacteria</taxon>
        <taxon>Acetobacterales</taxon>
        <taxon>Acidocellaceae</taxon>
        <taxon>Acidiphilium</taxon>
    </lineage>
</organism>
<feature type="domain" description="Integrase catalytic" evidence="1">
    <location>
        <begin position="118"/>
        <end position="220"/>
    </location>
</feature>
<dbReference type="GO" id="GO:0003676">
    <property type="term" value="F:nucleic acid binding"/>
    <property type="evidence" value="ECO:0007669"/>
    <property type="project" value="InterPro"/>
</dbReference>
<evidence type="ECO:0000313" key="2">
    <source>
        <dbReference type="EMBL" id="MDX5929230.1"/>
    </source>
</evidence>
<gene>
    <name evidence="2" type="ORF">SIL87_00395</name>
</gene>
<sequence>MSAPDRRAKLDRHHPDLSVRRQCEMLHVARSGVYRARRPANDNDLELMRRIDELFLRHPFLGSRRLVALLRADGLRVNRKRVRRLMRLMGIVPLGPKPRTSKPGAGHKIYPYLLRDLKIDRPNQVWCADITYLPIGRGFLYLVAIMDWYSRAVLAWRVSNTMDVSFCVSALEDALARFGKPEIFNTDQGAQFTSAEFTGVLSAAGIRISMDGRWCNLTSGNSFWVGSWCPCRGMPRQGLFILVFHAVVHTNMETDEWTPKRIRLSRHFWNI</sequence>
<dbReference type="Proteomes" id="UP001279553">
    <property type="component" value="Unassembled WGS sequence"/>
</dbReference>
<dbReference type="NCBIfam" id="NF033516">
    <property type="entry name" value="transpos_IS3"/>
    <property type="match status" value="1"/>
</dbReference>
<proteinExistence type="predicted"/>
<protein>
    <submittedName>
        <fullName evidence="2">IS3 family transposase</fullName>
    </submittedName>
</protein>
<evidence type="ECO:0000313" key="3">
    <source>
        <dbReference type="Proteomes" id="UP001279553"/>
    </source>
</evidence>
<dbReference type="RefSeq" id="WP_319612360.1">
    <property type="nucleotide sequence ID" value="NZ_JAWXYB010000001.1"/>
</dbReference>
<dbReference type="SUPFAM" id="SSF53098">
    <property type="entry name" value="Ribonuclease H-like"/>
    <property type="match status" value="1"/>
</dbReference>
<dbReference type="InterPro" id="IPR050900">
    <property type="entry name" value="Transposase_IS3/IS150/IS904"/>
</dbReference>
<evidence type="ECO:0000259" key="1">
    <source>
        <dbReference type="PROSITE" id="PS50994"/>
    </source>
</evidence>
<dbReference type="InterPro" id="IPR025948">
    <property type="entry name" value="HTH-like_dom"/>
</dbReference>
<dbReference type="InterPro" id="IPR048020">
    <property type="entry name" value="Transpos_IS3"/>
</dbReference>
<dbReference type="InterPro" id="IPR012337">
    <property type="entry name" value="RNaseH-like_sf"/>
</dbReference>
<dbReference type="EMBL" id="JAWXYB010000001">
    <property type="protein sequence ID" value="MDX5929230.1"/>
    <property type="molecule type" value="Genomic_DNA"/>
</dbReference>
<dbReference type="InterPro" id="IPR001584">
    <property type="entry name" value="Integrase_cat-core"/>
</dbReference>
<dbReference type="Gene3D" id="3.30.420.10">
    <property type="entry name" value="Ribonuclease H-like superfamily/Ribonuclease H"/>
    <property type="match status" value="1"/>
</dbReference>
<accession>A0AAW9DJZ4</accession>
<dbReference type="PANTHER" id="PTHR46889:SF4">
    <property type="entry name" value="TRANSPOSASE INSO FOR INSERTION SEQUENCE ELEMENT IS911B-RELATED"/>
    <property type="match status" value="1"/>
</dbReference>
<dbReference type="GO" id="GO:0015074">
    <property type="term" value="P:DNA integration"/>
    <property type="evidence" value="ECO:0007669"/>
    <property type="project" value="InterPro"/>
</dbReference>
<dbReference type="AlphaFoldDB" id="A0AAW9DJZ4"/>
<reference evidence="2 3" key="1">
    <citation type="submission" date="2023-11" db="EMBL/GenBank/DDBJ databases">
        <title>MicrobeMod: A computational toolkit for identifying prokaryotic methylation and restriction-modification with nanopore sequencing.</title>
        <authorList>
            <person name="Crits-Christoph A."/>
            <person name="Kang S.C."/>
            <person name="Lee H."/>
            <person name="Ostrov N."/>
        </authorList>
    </citation>
    <scope>NUCLEOTIDE SEQUENCE [LARGE SCALE GENOMIC DNA]</scope>
    <source>
        <strain evidence="2 3">DSMZ 700</strain>
    </source>
</reference>
<name>A0AAW9DJZ4_ACIAO</name>
<dbReference type="PANTHER" id="PTHR46889">
    <property type="entry name" value="TRANSPOSASE INSF FOR INSERTION SEQUENCE IS3B-RELATED"/>
    <property type="match status" value="1"/>
</dbReference>
<comment type="caution">
    <text evidence="2">The sequence shown here is derived from an EMBL/GenBank/DDBJ whole genome shotgun (WGS) entry which is preliminary data.</text>
</comment>
<dbReference type="PROSITE" id="PS50994">
    <property type="entry name" value="INTEGRASE"/>
    <property type="match status" value="1"/>
</dbReference>